<protein>
    <recommendedName>
        <fullName evidence="8">Glucan endo-1,3-beta-D-glucosidase</fullName>
    </recommendedName>
</protein>
<comment type="caution">
    <text evidence="6">The sequence shown here is derived from an EMBL/GenBank/DDBJ whole genome shotgun (WGS) entry which is preliminary data.</text>
</comment>
<dbReference type="AlphaFoldDB" id="A0AAV9BTE4"/>
<evidence type="ECO:0000313" key="7">
    <source>
        <dbReference type="Proteomes" id="UP001179952"/>
    </source>
</evidence>
<organism evidence="6 7">
    <name type="scientific">Acorus gramineus</name>
    <name type="common">Dwarf sweet flag</name>
    <dbReference type="NCBI Taxonomy" id="55184"/>
    <lineage>
        <taxon>Eukaryota</taxon>
        <taxon>Viridiplantae</taxon>
        <taxon>Streptophyta</taxon>
        <taxon>Embryophyta</taxon>
        <taxon>Tracheophyta</taxon>
        <taxon>Spermatophyta</taxon>
        <taxon>Magnoliopsida</taxon>
        <taxon>Liliopsida</taxon>
        <taxon>Acoraceae</taxon>
        <taxon>Acorus</taxon>
    </lineage>
</organism>
<evidence type="ECO:0000256" key="3">
    <source>
        <dbReference type="ARBA" id="ARBA00023295"/>
    </source>
</evidence>
<evidence type="ECO:0000256" key="2">
    <source>
        <dbReference type="ARBA" id="ARBA00022801"/>
    </source>
</evidence>
<evidence type="ECO:0000256" key="5">
    <source>
        <dbReference type="RuleBase" id="RU004336"/>
    </source>
</evidence>
<dbReference type="FunFam" id="3.20.20.80:FF:000010">
    <property type="entry name" value="glucan endo-1,3-beta-glucosidase, basic"/>
    <property type="match status" value="2"/>
</dbReference>
<reference evidence="6" key="2">
    <citation type="submission" date="2023-06" db="EMBL/GenBank/DDBJ databases">
        <authorList>
            <person name="Ma L."/>
            <person name="Liu K.-W."/>
            <person name="Li Z."/>
            <person name="Hsiao Y.-Y."/>
            <person name="Qi Y."/>
            <person name="Fu T."/>
            <person name="Tang G."/>
            <person name="Zhang D."/>
            <person name="Sun W.-H."/>
            <person name="Liu D.-K."/>
            <person name="Li Y."/>
            <person name="Chen G.-Z."/>
            <person name="Liu X.-D."/>
            <person name="Liao X.-Y."/>
            <person name="Jiang Y.-T."/>
            <person name="Yu X."/>
            <person name="Hao Y."/>
            <person name="Huang J."/>
            <person name="Zhao X.-W."/>
            <person name="Ke S."/>
            <person name="Chen Y.-Y."/>
            <person name="Wu W.-L."/>
            <person name="Hsu J.-L."/>
            <person name="Lin Y.-F."/>
            <person name="Huang M.-D."/>
            <person name="Li C.-Y."/>
            <person name="Huang L."/>
            <person name="Wang Z.-W."/>
            <person name="Zhao X."/>
            <person name="Zhong W.-Y."/>
            <person name="Peng D.-H."/>
            <person name="Ahmad S."/>
            <person name="Lan S."/>
            <person name="Zhang J.-S."/>
            <person name="Tsai W.-C."/>
            <person name="Van De Peer Y."/>
            <person name="Liu Z.-J."/>
        </authorList>
    </citation>
    <scope>NUCLEOTIDE SEQUENCE</scope>
    <source>
        <strain evidence="6">SCP</strain>
        <tissue evidence="6">Leaves</tissue>
    </source>
</reference>
<dbReference type="PROSITE" id="PS00587">
    <property type="entry name" value="GLYCOSYL_HYDROL_F17"/>
    <property type="match status" value="2"/>
</dbReference>
<dbReference type="GO" id="GO:0005975">
    <property type="term" value="P:carbohydrate metabolic process"/>
    <property type="evidence" value="ECO:0007669"/>
    <property type="project" value="InterPro"/>
</dbReference>
<dbReference type="InterPro" id="IPR017853">
    <property type="entry name" value="GH"/>
</dbReference>
<dbReference type="InterPro" id="IPR044965">
    <property type="entry name" value="Glyco_hydro_17_plant"/>
</dbReference>
<dbReference type="PANTHER" id="PTHR32227">
    <property type="entry name" value="GLUCAN ENDO-1,3-BETA-GLUCOSIDASE BG1-RELATED-RELATED"/>
    <property type="match status" value="1"/>
</dbReference>
<keyword evidence="2 5" id="KW-0378">Hydrolase</keyword>
<keyword evidence="7" id="KW-1185">Reference proteome</keyword>
<evidence type="ECO:0000256" key="4">
    <source>
        <dbReference type="RuleBase" id="RU004335"/>
    </source>
</evidence>
<gene>
    <name evidence="6" type="ORF">QJS04_geneDACA004927</name>
</gene>
<name>A0AAV9BTE4_ACOGR</name>
<evidence type="ECO:0000313" key="6">
    <source>
        <dbReference type="EMBL" id="KAK1279990.1"/>
    </source>
</evidence>
<evidence type="ECO:0000256" key="1">
    <source>
        <dbReference type="ARBA" id="ARBA00008773"/>
    </source>
</evidence>
<dbReference type="SUPFAM" id="SSF51445">
    <property type="entry name" value="(Trans)glycosidases"/>
    <property type="match status" value="2"/>
</dbReference>
<dbReference type="Gene3D" id="3.20.20.80">
    <property type="entry name" value="Glycosidases"/>
    <property type="match status" value="2"/>
</dbReference>
<sequence length="610" mass="64924">MSKVRLFEPKPEVLQALRGSGLGVSLGIRNEDLSTLASSTDAARTWLTTNYYPYIPDLNVLYITAGNEVIPGSNAQYVVPALKNIQAVLTQDKKTGVLPTTVVSGAVFQDTYPPSGATFTSEALPIMTDLIAFLKGVGGPLLVNIYPYFAYAANPSAISLDFALLQPNATGFMDGSLKYTNLFDAMYDAAVWAVEKAGGEGLNVYVSETGWPSGGNGAGTTPDTAAAYVNNFYKLNMNGPGSPKRPDASPDAYVFALFNENQKPAGVEQNFGVFYPSMKSVYSNPWCPSAPPRPTGINYGLLGDNLPTPTDAVALVKRCGMSKVRLFEPKPEVLQALRGSGLGVSLGIRNEDLSTLASSTDAARTWLTTNYYPYIPDLNVLYITAGNEVIPGSNAQYVVPALKNIQAVLTQDKKTGVLPTTVVSGAVFQDTYPPSGATFTSEALPIMTDLIAFLKGVGGPLLVNIYPYFAYAANPSAISLDFALLQPNATGFMDGSLKYTNLFDAMYDAAVWAVEKAGGEGLNVYVSETGWPSGGNGAGTTPDTAAAYVNNFYKLNMNGPGSPKRPDASPDAYVFALFNENQKPAGVEQNFGVFYPSMKSVYSNPWCPSG</sequence>
<dbReference type="Proteomes" id="UP001179952">
    <property type="component" value="Unassembled WGS sequence"/>
</dbReference>
<dbReference type="EMBL" id="JAUJYN010000001">
    <property type="protein sequence ID" value="KAK1279990.1"/>
    <property type="molecule type" value="Genomic_DNA"/>
</dbReference>
<dbReference type="InterPro" id="IPR000490">
    <property type="entry name" value="Glyco_hydro_17"/>
</dbReference>
<reference evidence="6" key="1">
    <citation type="journal article" date="2023" name="Nat. Commun.">
        <title>Diploid and tetraploid genomes of Acorus and the evolution of monocots.</title>
        <authorList>
            <person name="Ma L."/>
            <person name="Liu K.W."/>
            <person name="Li Z."/>
            <person name="Hsiao Y.Y."/>
            <person name="Qi Y."/>
            <person name="Fu T."/>
            <person name="Tang G.D."/>
            <person name="Zhang D."/>
            <person name="Sun W.H."/>
            <person name="Liu D.K."/>
            <person name="Li Y."/>
            <person name="Chen G.Z."/>
            <person name="Liu X.D."/>
            <person name="Liao X.Y."/>
            <person name="Jiang Y.T."/>
            <person name="Yu X."/>
            <person name="Hao Y."/>
            <person name="Huang J."/>
            <person name="Zhao X.W."/>
            <person name="Ke S."/>
            <person name="Chen Y.Y."/>
            <person name="Wu W.L."/>
            <person name="Hsu J.L."/>
            <person name="Lin Y.F."/>
            <person name="Huang M.D."/>
            <person name="Li C.Y."/>
            <person name="Huang L."/>
            <person name="Wang Z.W."/>
            <person name="Zhao X."/>
            <person name="Zhong W.Y."/>
            <person name="Peng D.H."/>
            <person name="Ahmad S."/>
            <person name="Lan S."/>
            <person name="Zhang J.S."/>
            <person name="Tsai W.C."/>
            <person name="Van de Peer Y."/>
            <person name="Liu Z.J."/>
        </authorList>
    </citation>
    <scope>NUCLEOTIDE SEQUENCE</scope>
    <source>
        <strain evidence="6">SCP</strain>
    </source>
</reference>
<dbReference type="Pfam" id="PF00332">
    <property type="entry name" value="Glyco_hydro_17"/>
    <property type="match status" value="2"/>
</dbReference>
<accession>A0AAV9BTE4</accession>
<comment type="similarity">
    <text evidence="1 4">Belongs to the glycosyl hydrolase 17 family.</text>
</comment>
<evidence type="ECO:0008006" key="8">
    <source>
        <dbReference type="Google" id="ProtNLM"/>
    </source>
</evidence>
<keyword evidence="3 5" id="KW-0326">Glycosidase</keyword>
<proteinExistence type="inferred from homology"/>
<dbReference type="GO" id="GO:0042973">
    <property type="term" value="F:glucan endo-1,3-beta-D-glucosidase activity"/>
    <property type="evidence" value="ECO:0007669"/>
    <property type="project" value="UniProtKB-ARBA"/>
</dbReference>